<sequence length="260" mass="29323">MFKKMFKNLTDNLTEKLTDNLMNNQTSKSQENYAEQMRQAYGGQIDQQKFDSQVSAMGYTTINSAKEDPNDPLMQPIHGVTLFDYAAGAGKMGEGVSEDQICVALGIERPMWDEARKLWEARMKEDKSFNVANVYAKYYGEYKKHEKLGSLTPLPGAAPQTNVPSEEIEANLKRIEEDKYFFFEMQAAMQAAYDNGIDGAQWLLETIGITVSQFNSTGAKYMTDFGLVAQMMDFQDQKQKEYSAKFAQDLGGSIADDVQF</sequence>
<proteinExistence type="predicted"/>
<dbReference type="Proteomes" id="UP001501411">
    <property type="component" value="Unassembled WGS sequence"/>
</dbReference>
<dbReference type="InterPro" id="IPR046728">
    <property type="entry name" value="DUF6620"/>
</dbReference>
<evidence type="ECO:0000313" key="1">
    <source>
        <dbReference type="EMBL" id="GAA4779034.1"/>
    </source>
</evidence>
<protein>
    <submittedName>
        <fullName evidence="1">Uncharacterized protein</fullName>
    </submittedName>
</protein>
<accession>A0ABP9ACH9</accession>
<evidence type="ECO:0000313" key="2">
    <source>
        <dbReference type="Proteomes" id="UP001501411"/>
    </source>
</evidence>
<reference evidence="2" key="1">
    <citation type="journal article" date="2019" name="Int. J. Syst. Evol. Microbiol.">
        <title>The Global Catalogue of Microorganisms (GCM) 10K type strain sequencing project: providing services to taxonomists for standard genome sequencing and annotation.</title>
        <authorList>
            <consortium name="The Broad Institute Genomics Platform"/>
            <consortium name="The Broad Institute Genome Sequencing Center for Infectious Disease"/>
            <person name="Wu L."/>
            <person name="Ma J."/>
        </authorList>
    </citation>
    <scope>NUCLEOTIDE SEQUENCE [LARGE SCALE GENOMIC DNA]</scope>
    <source>
        <strain evidence="2">JCM 18200</strain>
    </source>
</reference>
<organism evidence="1 2">
    <name type="scientific">Olivibacter ginsenosidimutans</name>
    <dbReference type="NCBI Taxonomy" id="1176537"/>
    <lineage>
        <taxon>Bacteria</taxon>
        <taxon>Pseudomonadati</taxon>
        <taxon>Bacteroidota</taxon>
        <taxon>Sphingobacteriia</taxon>
        <taxon>Sphingobacteriales</taxon>
        <taxon>Sphingobacteriaceae</taxon>
        <taxon>Olivibacter</taxon>
    </lineage>
</organism>
<keyword evidence="2" id="KW-1185">Reference proteome</keyword>
<gene>
    <name evidence="1" type="ORF">GCM10023231_02110</name>
</gene>
<name>A0ABP9ACH9_9SPHI</name>
<comment type="caution">
    <text evidence="1">The sequence shown here is derived from an EMBL/GenBank/DDBJ whole genome shotgun (WGS) entry which is preliminary data.</text>
</comment>
<dbReference type="EMBL" id="BAABIQ010000002">
    <property type="protein sequence ID" value="GAA4779034.1"/>
    <property type="molecule type" value="Genomic_DNA"/>
</dbReference>
<dbReference type="RefSeq" id="WP_345229829.1">
    <property type="nucleotide sequence ID" value="NZ_BAABIQ010000002.1"/>
</dbReference>
<dbReference type="Pfam" id="PF20325">
    <property type="entry name" value="DUF6620"/>
    <property type="match status" value="1"/>
</dbReference>